<proteinExistence type="predicted"/>
<reference evidence="1" key="1">
    <citation type="submission" date="2020-04" db="EMBL/GenBank/DDBJ databases">
        <authorList>
            <person name="Chiriac C."/>
            <person name="Salcher M."/>
            <person name="Ghai R."/>
            <person name="Kavagutti S V."/>
        </authorList>
    </citation>
    <scope>NUCLEOTIDE SEQUENCE</scope>
</reference>
<gene>
    <name evidence="1" type="ORF">UFOVP840_31</name>
</gene>
<organism evidence="1">
    <name type="scientific">uncultured Caudovirales phage</name>
    <dbReference type="NCBI Taxonomy" id="2100421"/>
    <lineage>
        <taxon>Viruses</taxon>
        <taxon>Duplodnaviria</taxon>
        <taxon>Heunggongvirae</taxon>
        <taxon>Uroviricota</taxon>
        <taxon>Caudoviricetes</taxon>
        <taxon>Peduoviridae</taxon>
        <taxon>Maltschvirus</taxon>
        <taxon>Maltschvirus maltsch</taxon>
    </lineage>
</organism>
<accession>A0A6J5PB25</accession>
<evidence type="ECO:0000313" key="1">
    <source>
        <dbReference type="EMBL" id="CAB4166428.1"/>
    </source>
</evidence>
<sequence length="683" mass="71757">MGKFRIEGKVYKAETPAEAYEQHAIATTKSPGVLTGLTQQFGQGLSLGTADELQAGLEAATGGKYTQSMRRQQRERELFQQEHPWLSAGATTVGAVAPMVASVFLAPETGGVAPVAAGTRAAQLIGNAFRGQALGPARTTAQAIGQGAKYGVAFGGPAGYASANPDAPGGRSLGAAEGMVMGGVMGAALPAAQAGMSAVDRKVTPLLQRAVAGTGLAPMMPGSPMVPRGPAGGPATAPANAAEAKILRAWDEAGVTPEAAQIALERSRQLGVPLGIMDVGGQPMLRLARGTRTLPGAGSAQIDSFLEGRATAQPGRVKRVLQRALGRNMDPNAGATTDALLNQARSDSGPLYQQLGGQQVADQQLLDVLQVPAAKEILVRRDAQRAQWGQGTNPLFDTDGNLLRAPTLADVNDVNVTLNQMLEPSYQRLGGRPLESVDFATREGRQLAQDLKQNMLRLADAGPGGQTFAAARANYAGPAQARSQYEQGLEFGNPNADLQDVVAQMNGSPVDRRWYTRGVAAALRNRIDNMPNLGQQPNTLRSFWNSPNQRTRLEAVTRPSQQERTRAALELENRAAQNNSFVRGGSQTADKLVEGADVALDVAETAATGGNGLAAGAKALWGKVRGTFGENTRTEIARILTAVDPAEQQAILTRLTELNRQGKLRAEEVGRVVQAMTVQNETE</sequence>
<dbReference type="EMBL" id="LR796785">
    <property type="protein sequence ID" value="CAB4166428.1"/>
    <property type="molecule type" value="Genomic_DNA"/>
</dbReference>
<protein>
    <submittedName>
        <fullName evidence="1">Uncharacterized protein</fullName>
    </submittedName>
</protein>
<name>A0A6J5PB25_9CAUD</name>